<sequence length="99" mass="10532">MSSNDTLAARRRLLAAQCAEQRAMMAHDVALLRHPADMGGAPAFVAQHKTSLLAAAGLGLGFLVTKPKWVVGVATGALSAYKLAQKVLPVLGWRKFEVH</sequence>
<organism evidence="1 2">
    <name type="scientific">Massilia oculi</name>
    <dbReference type="NCBI Taxonomy" id="945844"/>
    <lineage>
        <taxon>Bacteria</taxon>
        <taxon>Pseudomonadati</taxon>
        <taxon>Pseudomonadota</taxon>
        <taxon>Betaproteobacteria</taxon>
        <taxon>Burkholderiales</taxon>
        <taxon>Oxalobacteraceae</taxon>
        <taxon>Telluria group</taxon>
        <taxon>Massilia</taxon>
    </lineage>
</organism>
<keyword evidence="2" id="KW-1185">Reference proteome</keyword>
<dbReference type="EMBL" id="CP029343">
    <property type="protein sequence ID" value="AWL04633.1"/>
    <property type="molecule type" value="Genomic_DNA"/>
</dbReference>
<evidence type="ECO:0000313" key="2">
    <source>
        <dbReference type="Proteomes" id="UP000245820"/>
    </source>
</evidence>
<reference evidence="1 2" key="1">
    <citation type="submission" date="2018-05" db="EMBL/GenBank/DDBJ databases">
        <title>Complete genome sequence of Massilia oculi sp. nov. CCUG 43427T (=DSM 26321T), the type strain of M. oculi, and comparison with genome sequences of other Massilia strains.</title>
        <authorList>
            <person name="Zhu B."/>
        </authorList>
    </citation>
    <scope>NUCLEOTIDE SEQUENCE [LARGE SCALE GENOMIC DNA]</scope>
    <source>
        <strain evidence="1 2">CCUG 43427</strain>
    </source>
</reference>
<name>A0A2S2DGW7_9BURK</name>
<accession>A0A2S2DGW7</accession>
<dbReference type="AlphaFoldDB" id="A0A2S2DGW7"/>
<evidence type="ECO:0000313" key="1">
    <source>
        <dbReference type="EMBL" id="AWL04633.1"/>
    </source>
</evidence>
<dbReference type="Proteomes" id="UP000245820">
    <property type="component" value="Chromosome"/>
</dbReference>
<proteinExistence type="predicted"/>
<gene>
    <name evidence="1" type="ORF">DIR46_09410</name>
</gene>
<dbReference type="RefSeq" id="WP_109345009.1">
    <property type="nucleotide sequence ID" value="NZ_CP029343.1"/>
</dbReference>
<protein>
    <submittedName>
        <fullName evidence="1">Uncharacterized protein</fullName>
    </submittedName>
</protein>
<dbReference type="OrthoDB" id="8758508at2"/>
<dbReference type="KEGG" id="mtim:DIR46_09410"/>